<sequence length="280" mass="32849">MKWLYYKLYISYINNFADNIHTQILTWHNGKNMKKNNIEVPLWKIKLEQRRQLEQRINIVGGKIYNSSNQILVLADVNENDENLILNDYLYLKGEKFTEDVVNNNVYDFNKPDIAFKLIEDLIKYENIYIPYMTIKAPWEIDNCCCFLEEKGFCDEFIKKFINSNTRGISSETSQNSVVFKLALTNIKEINKVFNFAKVMSFSGFGHACHLLWAVKDLENNQFKTSLGTINGIDGIKNFLKPCLSQFRDIWLWQKTKDDCCNVSLPIKKRLLNIQKGHMV</sequence>
<dbReference type="AlphaFoldDB" id="E8LI59"/>
<evidence type="ECO:0000313" key="1">
    <source>
        <dbReference type="EMBL" id="EFY07791.1"/>
    </source>
</evidence>
<comment type="caution">
    <text evidence="1">The sequence shown here is derived from an EMBL/GenBank/DDBJ whole genome shotgun (WGS) entry which is preliminary data.</text>
</comment>
<dbReference type="Proteomes" id="UP000018458">
    <property type="component" value="Unassembled WGS sequence"/>
</dbReference>
<proteinExistence type="predicted"/>
<evidence type="ECO:0000313" key="2">
    <source>
        <dbReference type="Proteomes" id="UP000018458"/>
    </source>
</evidence>
<protein>
    <submittedName>
        <fullName evidence="1">Uncharacterized protein</fullName>
    </submittedName>
</protein>
<keyword evidence="2" id="KW-1185">Reference proteome</keyword>
<gene>
    <name evidence="1" type="ORF">HMPREF9444_00374</name>
</gene>
<reference evidence="1 2" key="1">
    <citation type="submission" date="2011-01" db="EMBL/GenBank/DDBJ databases">
        <authorList>
            <person name="Weinstock G."/>
            <person name="Sodergren E."/>
            <person name="Clifton S."/>
            <person name="Fulton L."/>
            <person name="Fulton B."/>
            <person name="Courtney L."/>
            <person name="Fronick C."/>
            <person name="Harrison M."/>
            <person name="Strong C."/>
            <person name="Farmer C."/>
            <person name="Delahaunty K."/>
            <person name="Markovic C."/>
            <person name="Hall O."/>
            <person name="Minx P."/>
            <person name="Tomlinson C."/>
            <person name="Mitreva M."/>
            <person name="Hou S."/>
            <person name="Chen J."/>
            <person name="Wollam A."/>
            <person name="Pepin K.H."/>
            <person name="Johnson M."/>
            <person name="Bhonagiri V."/>
            <person name="Zhang X."/>
            <person name="Suruliraj S."/>
            <person name="Warren W."/>
            <person name="Chinwalla A."/>
            <person name="Mardis E.R."/>
            <person name="Wilson R.K."/>
        </authorList>
    </citation>
    <scope>NUCLEOTIDE SEQUENCE [LARGE SCALE GENOMIC DNA]</scope>
    <source>
        <strain evidence="2">DSM 22608 / JCM 16073 / KCTC 15190 / YIT 12066</strain>
    </source>
</reference>
<organism evidence="1 2">
    <name type="scientific">Succinatimonas hippei (strain DSM 22608 / JCM 16073 / KCTC 15190 / YIT 12066)</name>
    <dbReference type="NCBI Taxonomy" id="762983"/>
    <lineage>
        <taxon>Bacteria</taxon>
        <taxon>Pseudomonadati</taxon>
        <taxon>Pseudomonadota</taxon>
        <taxon>Gammaproteobacteria</taxon>
        <taxon>Aeromonadales</taxon>
        <taxon>Succinivibrionaceae</taxon>
        <taxon>Succinatimonas</taxon>
    </lineage>
</organism>
<dbReference type="STRING" id="762983.HMPREF9444_00374"/>
<name>E8LI59_SUCHY</name>
<accession>E8LI59</accession>
<dbReference type="EMBL" id="AEVO01000015">
    <property type="protein sequence ID" value="EFY07791.1"/>
    <property type="molecule type" value="Genomic_DNA"/>
</dbReference>
<dbReference type="HOGENOM" id="CLU_993664_0_0_6"/>